<dbReference type="EMBL" id="BMGT01000003">
    <property type="protein sequence ID" value="GGG80659.1"/>
    <property type="molecule type" value="Genomic_DNA"/>
</dbReference>
<sequence length="1463" mass="155294">MSDAEKKPLPDRIEEKLEKKLATVKRSLGGKVAHAIAWTVAGFSVLLLVFVGVFSWYSTTPDFNQRVNKAVVNVLEDATGGRVELKGISFKLWHLAIEADGLVVHGLEGPGEAPYLSADKIQVRVKIFSFFSHVAGTGIASHISLNFLRVDHPQVHLMIDKNGKTNQPVPKHPSTSKEPVMDTLLDLKAKQVELANGVFLLNDRATPFDLAARDVDAEVHYIAANDHYGATVDLKDLRTKLGKEPEADSTLHVEAEVGRNVAELKNLVLHTGKASNLKASASLQNFAHPAWQARVQGTLELNQIAVLSGVDGLKAGTVDLDLNGHSCNTSPVVAQKHPRFWQRFHPKSNAKTNTKVLPPDPDCVAGYLLVGSAKIHKAAYRDEYVRLHDIDGSSQLHITPTELLLTAMTGYLPGGGSATGDLRISNWLGEVPADASATSPTTKAAIATTNTTAKTIGAKAPITGKTTLPQVVSAHAYLSATINRIPLRTIMDITAPENYGDLGFDTAVSGPVKMEWGGPAKDIADTVVADGTLKFSPTGVHRRGALSDIPVTGQAKAHYSGTNETVQIQNVTIQTPQSNIDASGVLGVNEGDPLTALRVDMTVRDLGEYNQLLLTLGLEGNGKKGVAAIPVVLHGALQFNGTARGAVRDLDVKGHLEAQNIEAKIGTTDALIDSLVADAEYSPDSGILVASSIIKRGTAVLNVAGDLEPRKAVSHRGVTTYEWDEGMSINAKLQLADAQMTDLLQIAGQQQNIPVTGTVAADAHVLGTLKDLNGSGHLSLTKGVAYGEPYDSAIANLSVHGQDMEVTDLLLKTHGMQIAGNGGYDMESQHLHGHVEGKNLQLSKFDTVRQADPDVDATLSVLADANGTLKEPGLKADLKLADILVKGQPMGDAVANVHTQGQMMYLTATSTMVGAKLDATGQVQLSGDYQTQAKVTLTGLDIGKPLAMFGSSALKAQSAINGTITVNGPLKTPKELSGTAEFNPVDVKLQGIELKAAEPLKASLRDGTATLEQIHITGQDTNLQLSGTAQLFGSPDPKGGKLNVKGSGSVSMALLHTFRSDLITSGKVEFTVAAGGQVKNPALTGKVQFDDVNIAMDGIPNGLNKMNGTLVFNEDRLQVQSLTATTGGGQLKIGGYIRYRNGLFADLTATGDVVRVRLYGLSATATTKLRLQGSADSAQLTGTVLLTRFGIGPDIDLAAFSSTGGISAPPDPNALSNKIRLDVRITSSPQLDFQNSYAKLAGTVDLTIRGTVATPSVLGRIQITDGSATFAGTKYQLQRGDIYFTNPVRIDPIIDLDATAQVENYDITVGLHGTMTNLKPTYRSEPPLSEADVFALLALGRTQEEAQIYQEKQAQAGTDPTTSALLGGALNATVSNRVEKLFGVGSVKIDPAFVGTLGNSAARITVQQQLSKQITATFATNVNSSAQQLIQLQYDLNHNMSIVVTRDESGVFSIVYKLRQRYR</sequence>
<feature type="transmembrane region" description="Helical" evidence="5">
    <location>
        <begin position="35"/>
        <end position="57"/>
    </location>
</feature>
<evidence type="ECO:0000256" key="2">
    <source>
        <dbReference type="ARBA" id="ARBA00022692"/>
    </source>
</evidence>
<organism evidence="7 8">
    <name type="scientific">Edaphobacter dinghuensis</name>
    <dbReference type="NCBI Taxonomy" id="1560005"/>
    <lineage>
        <taxon>Bacteria</taxon>
        <taxon>Pseudomonadati</taxon>
        <taxon>Acidobacteriota</taxon>
        <taxon>Terriglobia</taxon>
        <taxon>Terriglobales</taxon>
        <taxon>Acidobacteriaceae</taxon>
        <taxon>Edaphobacter</taxon>
    </lineage>
</organism>
<evidence type="ECO:0000256" key="4">
    <source>
        <dbReference type="ARBA" id="ARBA00023136"/>
    </source>
</evidence>
<evidence type="ECO:0000256" key="5">
    <source>
        <dbReference type="SAM" id="Phobius"/>
    </source>
</evidence>
<feature type="domain" description="Translocation and assembly module TamB C-terminal" evidence="6">
    <location>
        <begin position="1209"/>
        <end position="1458"/>
    </location>
</feature>
<gene>
    <name evidence="7" type="ORF">GCM10011585_25090</name>
</gene>
<evidence type="ECO:0000256" key="1">
    <source>
        <dbReference type="ARBA" id="ARBA00004167"/>
    </source>
</evidence>
<feature type="domain" description="Translocation and assembly module TamB C-terminal" evidence="6">
    <location>
        <begin position="1018"/>
        <end position="1188"/>
    </location>
</feature>
<evidence type="ECO:0000256" key="3">
    <source>
        <dbReference type="ARBA" id="ARBA00022989"/>
    </source>
</evidence>
<dbReference type="RefSeq" id="WP_188554561.1">
    <property type="nucleotide sequence ID" value="NZ_BMGT01000003.1"/>
</dbReference>
<keyword evidence="4 5" id="KW-0472">Membrane</keyword>
<keyword evidence="3 5" id="KW-1133">Transmembrane helix</keyword>
<keyword evidence="2 5" id="KW-0812">Transmembrane</keyword>
<evidence type="ECO:0000313" key="8">
    <source>
        <dbReference type="Proteomes" id="UP000647241"/>
    </source>
</evidence>
<dbReference type="GO" id="GO:0005886">
    <property type="term" value="C:plasma membrane"/>
    <property type="evidence" value="ECO:0007669"/>
    <property type="project" value="InterPro"/>
</dbReference>
<dbReference type="Proteomes" id="UP000647241">
    <property type="component" value="Unassembled WGS sequence"/>
</dbReference>
<dbReference type="InterPro" id="IPR007452">
    <property type="entry name" value="TamB_C"/>
</dbReference>
<dbReference type="Pfam" id="PF04357">
    <property type="entry name" value="TamB"/>
    <property type="match status" value="2"/>
</dbReference>
<protein>
    <recommendedName>
        <fullName evidence="6">Translocation and assembly module TamB C-terminal domain-containing protein</fullName>
    </recommendedName>
</protein>
<reference evidence="7" key="1">
    <citation type="journal article" date="2014" name="Int. J. Syst. Evol. Microbiol.">
        <title>Complete genome sequence of Corynebacterium casei LMG S-19264T (=DSM 44701T), isolated from a smear-ripened cheese.</title>
        <authorList>
            <consortium name="US DOE Joint Genome Institute (JGI-PGF)"/>
            <person name="Walter F."/>
            <person name="Albersmeier A."/>
            <person name="Kalinowski J."/>
            <person name="Ruckert C."/>
        </authorList>
    </citation>
    <scope>NUCLEOTIDE SEQUENCE</scope>
    <source>
        <strain evidence="7">CGMCC 1.12997</strain>
    </source>
</reference>
<name>A0A917HJK6_9BACT</name>
<comment type="subcellular location">
    <subcellularLocation>
        <location evidence="1">Membrane</location>
        <topology evidence="1">Single-pass membrane protein</topology>
    </subcellularLocation>
</comment>
<dbReference type="GO" id="GO:0009306">
    <property type="term" value="P:protein secretion"/>
    <property type="evidence" value="ECO:0007669"/>
    <property type="project" value="InterPro"/>
</dbReference>
<proteinExistence type="predicted"/>
<evidence type="ECO:0000259" key="6">
    <source>
        <dbReference type="Pfam" id="PF04357"/>
    </source>
</evidence>
<reference evidence="7" key="2">
    <citation type="submission" date="2020-09" db="EMBL/GenBank/DDBJ databases">
        <authorList>
            <person name="Sun Q."/>
            <person name="Zhou Y."/>
        </authorList>
    </citation>
    <scope>NUCLEOTIDE SEQUENCE</scope>
    <source>
        <strain evidence="7">CGMCC 1.12997</strain>
    </source>
</reference>
<comment type="caution">
    <text evidence="7">The sequence shown here is derived from an EMBL/GenBank/DDBJ whole genome shotgun (WGS) entry which is preliminary data.</text>
</comment>
<accession>A0A917HJK6</accession>
<evidence type="ECO:0000313" key="7">
    <source>
        <dbReference type="EMBL" id="GGG80659.1"/>
    </source>
</evidence>
<keyword evidence="8" id="KW-1185">Reference proteome</keyword>